<dbReference type="Pfam" id="PF17775">
    <property type="entry name" value="YchJ_M-like"/>
    <property type="match status" value="1"/>
</dbReference>
<evidence type="ECO:0000259" key="1">
    <source>
        <dbReference type="Pfam" id="PF17775"/>
    </source>
</evidence>
<organism evidence="2 3">
    <name type="scientific">Endozoicomonas elysicola</name>
    <dbReference type="NCBI Taxonomy" id="305900"/>
    <lineage>
        <taxon>Bacteria</taxon>
        <taxon>Pseudomonadati</taxon>
        <taxon>Pseudomonadota</taxon>
        <taxon>Gammaproteobacteria</taxon>
        <taxon>Oceanospirillales</taxon>
        <taxon>Endozoicomonadaceae</taxon>
        <taxon>Endozoicomonas</taxon>
    </lineage>
</organism>
<dbReference type="eggNOG" id="COG3012">
    <property type="taxonomic scope" value="Bacteria"/>
</dbReference>
<dbReference type="NCBIfam" id="NF002486">
    <property type="entry name" value="PRK01752.1"/>
    <property type="match status" value="1"/>
</dbReference>
<dbReference type="NCBIfam" id="NF002449">
    <property type="entry name" value="PRK01617.1"/>
    <property type="match status" value="1"/>
</dbReference>
<dbReference type="SUPFAM" id="SSF54427">
    <property type="entry name" value="NTF2-like"/>
    <property type="match status" value="1"/>
</dbReference>
<reference evidence="2 3" key="1">
    <citation type="submission" date="2014-06" db="EMBL/GenBank/DDBJ databases">
        <title>Whole Genome Sequences of Three Symbiotic Endozoicomonas Bacteria.</title>
        <authorList>
            <person name="Neave M.J."/>
            <person name="Apprill A."/>
            <person name="Voolstra C.R."/>
        </authorList>
    </citation>
    <scope>NUCLEOTIDE SEQUENCE [LARGE SCALE GENOMIC DNA]</scope>
    <source>
        <strain evidence="2 3">DSM 22380</strain>
    </source>
</reference>
<sequence length="165" mass="18537">MQAETSNCPCGSAKPFSACCQPLMNGTLAPTAEALMRSRYTAYTLQNFKYLITTTHPAQQSAVKQQKLYEQSAHTLWQKLEVVDKESGEASDPVGIVEFKAWFKESLSSPEKVHHERSSFMKIEDRWYFIYPGISHTKTDAVGRNDPCPCGSGRKYKKCCNQTNG</sequence>
<comment type="caution">
    <text evidence="2">The sequence shown here is derived from an EMBL/GenBank/DDBJ whole genome shotgun (WGS) entry which is preliminary data.</text>
</comment>
<dbReference type="AlphaFoldDB" id="A0A081KB59"/>
<dbReference type="PANTHER" id="PTHR33747">
    <property type="entry name" value="UPF0225 PROTEIN SCO1677"/>
    <property type="match status" value="1"/>
</dbReference>
<evidence type="ECO:0000313" key="2">
    <source>
        <dbReference type="EMBL" id="KEI71385.1"/>
    </source>
</evidence>
<dbReference type="InterPro" id="IPR004027">
    <property type="entry name" value="SEC_C_motif"/>
</dbReference>
<dbReference type="STRING" id="305900.GV64_12100"/>
<dbReference type="Proteomes" id="UP000027997">
    <property type="component" value="Unassembled WGS sequence"/>
</dbReference>
<dbReference type="Gene3D" id="3.10.450.50">
    <property type="match status" value="1"/>
</dbReference>
<dbReference type="Pfam" id="PF02810">
    <property type="entry name" value="SEC-C"/>
    <property type="match status" value="2"/>
</dbReference>
<protein>
    <recommendedName>
        <fullName evidence="1">YchJ-like middle NTF2-like domain-containing protein</fullName>
    </recommendedName>
</protein>
<keyword evidence="3" id="KW-1185">Reference proteome</keyword>
<gene>
    <name evidence="2" type="ORF">GV64_12100</name>
</gene>
<dbReference type="RefSeq" id="WP_026258313.1">
    <property type="nucleotide sequence ID" value="NZ_JOJP01000001.1"/>
</dbReference>
<accession>A0A081KB59</accession>
<dbReference type="EMBL" id="JOJP01000001">
    <property type="protein sequence ID" value="KEI71385.1"/>
    <property type="molecule type" value="Genomic_DNA"/>
</dbReference>
<dbReference type="SUPFAM" id="SSF103642">
    <property type="entry name" value="Sec-C motif"/>
    <property type="match status" value="1"/>
</dbReference>
<dbReference type="InterPro" id="IPR048469">
    <property type="entry name" value="YchJ-like_M"/>
</dbReference>
<name>A0A081KB59_9GAMM</name>
<proteinExistence type="predicted"/>
<evidence type="ECO:0000313" key="3">
    <source>
        <dbReference type="Proteomes" id="UP000027997"/>
    </source>
</evidence>
<dbReference type="InterPro" id="IPR032710">
    <property type="entry name" value="NTF2-like_dom_sf"/>
</dbReference>
<feature type="domain" description="YchJ-like middle NTF2-like" evidence="1">
    <location>
        <begin position="31"/>
        <end position="130"/>
    </location>
</feature>
<dbReference type="PANTHER" id="PTHR33747:SF1">
    <property type="entry name" value="ADENYLATE CYCLASE-ASSOCIATED CAP C-TERMINAL DOMAIN-CONTAINING PROTEIN"/>
    <property type="match status" value="1"/>
</dbReference>